<dbReference type="HOGENOM" id="CLU_012762_1_1_9"/>
<organism evidence="10 11">
    <name type="scientific">Halanaerobium praevalens (strain ATCC 33744 / DSM 2228 / GSL)</name>
    <dbReference type="NCBI Taxonomy" id="572479"/>
    <lineage>
        <taxon>Bacteria</taxon>
        <taxon>Bacillati</taxon>
        <taxon>Bacillota</taxon>
        <taxon>Clostridia</taxon>
        <taxon>Halanaerobiales</taxon>
        <taxon>Halanaerobiaceae</taxon>
        <taxon>Halanaerobium</taxon>
    </lineage>
</organism>
<dbReference type="SUPFAM" id="SSF64518">
    <property type="entry name" value="Phase 1 flagellin"/>
    <property type="match status" value="1"/>
</dbReference>
<dbReference type="RefSeq" id="WP_014554020.1">
    <property type="nucleotide sequence ID" value="NC_017455.1"/>
</dbReference>
<dbReference type="InterPro" id="IPR010930">
    <property type="entry name" value="Flg_bb/hook_C_dom"/>
</dbReference>
<keyword evidence="5 7" id="KW-0964">Secreted</keyword>
<evidence type="ECO:0000256" key="7">
    <source>
        <dbReference type="RuleBase" id="RU362065"/>
    </source>
</evidence>
<comment type="similarity">
    <text evidence="3 7">Belongs to the flagella basal body rod proteins family.</text>
</comment>
<accession>E3DR14</accession>
<evidence type="ECO:0000256" key="4">
    <source>
        <dbReference type="ARBA" id="ARBA00016244"/>
    </source>
</evidence>
<evidence type="ECO:0000256" key="6">
    <source>
        <dbReference type="ARBA" id="ARBA00023143"/>
    </source>
</evidence>
<dbReference type="eggNOG" id="COG1749">
    <property type="taxonomic scope" value="Bacteria"/>
</dbReference>
<evidence type="ECO:0000259" key="9">
    <source>
        <dbReference type="Pfam" id="PF22638"/>
    </source>
</evidence>
<comment type="subcellular location">
    <subcellularLocation>
        <location evidence="1 7">Bacterial flagellum</location>
    </subcellularLocation>
    <subcellularLocation>
        <location evidence="2 7">Secreted</location>
    </subcellularLocation>
</comment>
<dbReference type="InterPro" id="IPR002371">
    <property type="entry name" value="FlgK"/>
</dbReference>
<dbReference type="PANTHER" id="PTHR30033:SF1">
    <property type="entry name" value="FLAGELLAR HOOK-ASSOCIATED PROTEIN 1"/>
    <property type="match status" value="1"/>
</dbReference>
<dbReference type="KEGG" id="hpk:Hprae_1878"/>
<evidence type="ECO:0000256" key="2">
    <source>
        <dbReference type="ARBA" id="ARBA00004613"/>
    </source>
</evidence>
<evidence type="ECO:0000256" key="3">
    <source>
        <dbReference type="ARBA" id="ARBA00009677"/>
    </source>
</evidence>
<evidence type="ECO:0000313" key="10">
    <source>
        <dbReference type="EMBL" id="ADO78003.1"/>
    </source>
</evidence>
<dbReference type="GO" id="GO:0005198">
    <property type="term" value="F:structural molecule activity"/>
    <property type="evidence" value="ECO:0007669"/>
    <property type="project" value="UniProtKB-UniRule"/>
</dbReference>
<sequence>MNNIFSGLSVGLRALETQRKSLDVTGHNIANANNEKYNKQRAVHKASYPYTAPGLSNNGSAGQMGTGVEIAQIERVKDQFISSQIFKETQTSGYWKEMQRGLEKVEYILNEPSESGIDSSINQFWNSLQDLSNNPSDTAARNMVRENAYNVIDSFQSVENQLNDYKESINDNLSNAAANINNITGKMADLNKQIVSVKGSGQNPNDLLDERDALYKELSSLINVQSREDEQGNLVVSTNGLQLVNGSDSYDLETKGFTEDKTIPKNQDKLIHSQTGNEIRPTNGKIDAWMDMRDDKLDFYRGRLDKLAAEMVKEFNSQHKAGYDANGVDGGDFFKPIDEDSDQSAISQLDLTAAIKDLENGLDKIAAGNKNIDTFVELDTLGNSLSGNYQVEVTENATPGKLDLVISDSDGNQVYPTSGVETVDAGTTIDLEVDGSGGIQTPVTGSTTDDFKLTINKEGNINISLNKAIGNGENANALANLFNSGDVIEGASIEGYFRTIVTSVGAESSRSQQMKNNQDVVLKQLNTLDKSVSGVSLDEEMANLIKYQQSYAAAAKYINKTDQLLETLMTIV</sequence>
<dbReference type="STRING" id="572479.Hprae_1878"/>
<dbReference type="PATRIC" id="fig|572479.3.peg.1913"/>
<dbReference type="GO" id="GO:0009424">
    <property type="term" value="C:bacterial-type flagellum hook"/>
    <property type="evidence" value="ECO:0007669"/>
    <property type="project" value="UniProtKB-UniRule"/>
</dbReference>
<proteinExistence type="inferred from homology"/>
<reference evidence="11" key="1">
    <citation type="submission" date="2010-10" db="EMBL/GenBank/DDBJ databases">
        <title>The complete genome of Halanaerobium praevalens DSM 2228.</title>
        <authorList>
            <consortium name="US DOE Joint Genome Institute (JGI-PGF)"/>
            <person name="Lucas S."/>
            <person name="Copeland A."/>
            <person name="Lapidus A."/>
            <person name="Glavina del Rio T."/>
            <person name="Dalin E."/>
            <person name="Tice H."/>
            <person name="Bruce D."/>
            <person name="Goodwin L."/>
            <person name="Pitluck S."/>
            <person name="Kyrpides N."/>
            <person name="Mavromatis K."/>
            <person name="Ivanova N."/>
            <person name="Ovchinnikova G."/>
            <person name="Chertkov O."/>
            <person name="Detter J.C."/>
            <person name="Han C."/>
            <person name="Larimer F."/>
            <person name="Land M."/>
            <person name="Hauser L."/>
            <person name="Markowitz V."/>
            <person name="Cheng J.-F."/>
            <person name="Hugenholtz P."/>
            <person name="Woyke T."/>
            <person name="Wu D."/>
            <person name="Tindall B."/>
            <person name="Pomrenke H.G."/>
            <person name="Brambilla E."/>
            <person name="Klenk H.-P."/>
            <person name="Eisen J.A."/>
        </authorList>
    </citation>
    <scope>NUCLEOTIDE SEQUENCE [LARGE SCALE GENOMIC DNA]</scope>
    <source>
        <strain evidence="11">ATCC 33744 / DSM 2228 / GSL</strain>
    </source>
</reference>
<reference evidence="10 11" key="2">
    <citation type="journal article" date="2011" name="Stand. Genomic Sci.">
        <title>Complete genome sequence of the extremely halophilic Halanaerobium praevalens type strain (GSL).</title>
        <authorList>
            <person name="Ivanova N."/>
            <person name="Sikorski J."/>
            <person name="Chertkov O."/>
            <person name="Nolan M."/>
            <person name="Lucas S."/>
            <person name="Hammon N."/>
            <person name="Deshpande S."/>
            <person name="Cheng J.F."/>
            <person name="Tapia R."/>
            <person name="Han C."/>
            <person name="Goodwin L."/>
            <person name="Pitluck S."/>
            <person name="Huntemann M."/>
            <person name="Liolios K."/>
            <person name="Pagani I."/>
            <person name="Mavromatis K."/>
            <person name="Ovchinikova G."/>
            <person name="Pati A."/>
            <person name="Chen A."/>
            <person name="Palaniappan K."/>
            <person name="Land M."/>
            <person name="Hauser L."/>
            <person name="Brambilla E.M."/>
            <person name="Kannan K.P."/>
            <person name="Rohde M."/>
            <person name="Tindall B.J."/>
            <person name="Goker M."/>
            <person name="Detter J.C."/>
            <person name="Woyke T."/>
            <person name="Bristow J."/>
            <person name="Eisen J.A."/>
            <person name="Markowitz V."/>
            <person name="Hugenholtz P."/>
            <person name="Kyrpides N.C."/>
            <person name="Klenk H.P."/>
            <person name="Lapidus A."/>
        </authorList>
    </citation>
    <scope>NUCLEOTIDE SEQUENCE [LARGE SCALE GENOMIC DNA]</scope>
    <source>
        <strain evidence="11">ATCC 33744 / DSM 2228 / GSL</strain>
    </source>
</reference>
<keyword evidence="10" id="KW-0969">Cilium</keyword>
<name>E3DR14_HALPG</name>
<feature type="domain" description="Flagellar hook-associated protein FlgK helical" evidence="9">
    <location>
        <begin position="102"/>
        <end position="334"/>
    </location>
</feature>
<dbReference type="Pfam" id="PF06429">
    <property type="entry name" value="Flg_bbr_C"/>
    <property type="match status" value="1"/>
</dbReference>
<dbReference type="eggNOG" id="COG1256">
    <property type="taxonomic scope" value="Bacteria"/>
</dbReference>
<evidence type="ECO:0000256" key="1">
    <source>
        <dbReference type="ARBA" id="ARBA00004365"/>
    </source>
</evidence>
<keyword evidence="10" id="KW-0282">Flagellum</keyword>
<evidence type="ECO:0000256" key="5">
    <source>
        <dbReference type="ARBA" id="ARBA00022525"/>
    </source>
</evidence>
<keyword evidence="10" id="KW-0966">Cell projection</keyword>
<dbReference type="PRINTS" id="PR01005">
    <property type="entry name" value="FLGHOOKAP1"/>
</dbReference>
<gene>
    <name evidence="7" type="primary">flgK</name>
    <name evidence="10" type="ordered locus">Hprae_1878</name>
</gene>
<evidence type="ECO:0000313" key="11">
    <source>
        <dbReference type="Proteomes" id="UP000006866"/>
    </source>
</evidence>
<protein>
    <recommendedName>
        <fullName evidence="4 7">Flagellar hook-associated protein 1</fullName>
        <shortName evidence="7">HAP1</shortName>
    </recommendedName>
</protein>
<dbReference type="OrthoDB" id="9802553at2"/>
<feature type="domain" description="Flagellar basal-body/hook protein C-terminal" evidence="8">
    <location>
        <begin position="532"/>
        <end position="570"/>
    </location>
</feature>
<dbReference type="GO" id="GO:0005576">
    <property type="term" value="C:extracellular region"/>
    <property type="evidence" value="ECO:0007669"/>
    <property type="project" value="UniProtKB-SubCell"/>
</dbReference>
<keyword evidence="6 7" id="KW-0975">Bacterial flagellum</keyword>
<dbReference type="NCBIfam" id="TIGR02492">
    <property type="entry name" value="flgK_ends"/>
    <property type="match status" value="1"/>
</dbReference>
<dbReference type="GO" id="GO:0044780">
    <property type="term" value="P:bacterial-type flagellum assembly"/>
    <property type="evidence" value="ECO:0007669"/>
    <property type="project" value="InterPro"/>
</dbReference>
<evidence type="ECO:0000259" key="8">
    <source>
        <dbReference type="Pfam" id="PF06429"/>
    </source>
</evidence>
<dbReference type="PANTHER" id="PTHR30033">
    <property type="entry name" value="FLAGELLAR HOOK-ASSOCIATED PROTEIN 1"/>
    <property type="match status" value="1"/>
</dbReference>
<dbReference type="AlphaFoldDB" id="E3DR14"/>
<dbReference type="InterPro" id="IPR053927">
    <property type="entry name" value="FlgK_helical"/>
</dbReference>
<dbReference type="Pfam" id="PF22638">
    <property type="entry name" value="FlgK_D1"/>
    <property type="match status" value="1"/>
</dbReference>
<dbReference type="Proteomes" id="UP000006866">
    <property type="component" value="Chromosome"/>
</dbReference>
<dbReference type="EMBL" id="CP002175">
    <property type="protein sequence ID" value="ADO78003.1"/>
    <property type="molecule type" value="Genomic_DNA"/>
</dbReference>
<keyword evidence="11" id="KW-1185">Reference proteome</keyword>